<reference evidence="2 3" key="1">
    <citation type="submission" date="2024-09" db="EMBL/GenBank/DDBJ databases">
        <title>Draft genome sequence of multifaceted antimicrobials producing Streptomyces sp. strain FH1.</title>
        <authorList>
            <person name="Hassan F."/>
            <person name="Ali H."/>
            <person name="Hassan N."/>
            <person name="Nawaz A."/>
        </authorList>
    </citation>
    <scope>NUCLEOTIDE SEQUENCE [LARGE SCALE GENOMIC DNA]</scope>
    <source>
        <strain evidence="2 3">FH1</strain>
    </source>
</reference>
<protein>
    <submittedName>
        <fullName evidence="2">Uncharacterized protein</fullName>
    </submittedName>
</protein>
<dbReference type="Proteomes" id="UP001577267">
    <property type="component" value="Unassembled WGS sequence"/>
</dbReference>
<gene>
    <name evidence="2" type="ORF">ACE11A_23315</name>
</gene>
<feature type="region of interest" description="Disordered" evidence="1">
    <location>
        <begin position="1"/>
        <end position="27"/>
    </location>
</feature>
<keyword evidence="3" id="KW-1185">Reference proteome</keyword>
<evidence type="ECO:0000313" key="2">
    <source>
        <dbReference type="EMBL" id="MFB4197279.1"/>
    </source>
</evidence>
<feature type="compositionally biased region" description="Low complexity" evidence="1">
    <location>
        <begin position="14"/>
        <end position="23"/>
    </location>
</feature>
<proteinExistence type="predicted"/>
<evidence type="ECO:0000313" key="3">
    <source>
        <dbReference type="Proteomes" id="UP001577267"/>
    </source>
</evidence>
<organism evidence="2 3">
    <name type="scientific">Streptomyces carpaticus</name>
    <dbReference type="NCBI Taxonomy" id="285558"/>
    <lineage>
        <taxon>Bacteria</taxon>
        <taxon>Bacillati</taxon>
        <taxon>Actinomycetota</taxon>
        <taxon>Actinomycetes</taxon>
        <taxon>Kitasatosporales</taxon>
        <taxon>Streptomycetaceae</taxon>
        <taxon>Streptomyces</taxon>
    </lineage>
</organism>
<name>A0ABV4ZTI7_9ACTN</name>
<sequence>MAGHRRTEVRGDPADPAEAQPEPRNLRRIKGEVQRRWGIVPLIDMLKEAVLRTGCLDAVTSVSGGGSLSVEVLAERSW</sequence>
<dbReference type="EMBL" id="JBHGBT010000030">
    <property type="protein sequence ID" value="MFB4197279.1"/>
    <property type="molecule type" value="Genomic_DNA"/>
</dbReference>
<accession>A0ABV4ZTI7</accession>
<evidence type="ECO:0000256" key="1">
    <source>
        <dbReference type="SAM" id="MobiDB-lite"/>
    </source>
</evidence>
<comment type="caution">
    <text evidence="2">The sequence shown here is derived from an EMBL/GenBank/DDBJ whole genome shotgun (WGS) entry which is preliminary data.</text>
</comment>
<dbReference type="RefSeq" id="WP_375065624.1">
    <property type="nucleotide sequence ID" value="NZ_JBHGBT010000030.1"/>
</dbReference>
<feature type="compositionally biased region" description="Basic and acidic residues" evidence="1">
    <location>
        <begin position="1"/>
        <end position="13"/>
    </location>
</feature>